<reference evidence="2 3" key="1">
    <citation type="submission" date="2009-02" db="EMBL/GenBank/DDBJ databases">
        <title>Sequencing of the draft genome and assembly of Dethiobacter alkaliphilus AHT 1.</title>
        <authorList>
            <consortium name="US DOE Joint Genome Institute (JGI-PGF)"/>
            <person name="Lucas S."/>
            <person name="Copeland A."/>
            <person name="Lapidus A."/>
            <person name="Glavina del Rio T."/>
            <person name="Dalin E."/>
            <person name="Tice H."/>
            <person name="Bruce D."/>
            <person name="Goodwin L."/>
            <person name="Pitluck S."/>
            <person name="Larimer F."/>
            <person name="Land M.L."/>
            <person name="Hauser L."/>
            <person name="Muyzer G."/>
        </authorList>
    </citation>
    <scope>NUCLEOTIDE SEQUENCE [LARGE SCALE GENOMIC DNA]</scope>
    <source>
        <strain evidence="2 3">AHT 1</strain>
    </source>
</reference>
<dbReference type="PANTHER" id="PTHR43404:SF1">
    <property type="entry name" value="MNN4P"/>
    <property type="match status" value="1"/>
</dbReference>
<evidence type="ECO:0000313" key="3">
    <source>
        <dbReference type="Proteomes" id="UP000006443"/>
    </source>
</evidence>
<accession>C0GGS4</accession>
<dbReference type="eggNOG" id="COG3475">
    <property type="taxonomic scope" value="Bacteria"/>
</dbReference>
<dbReference type="GO" id="GO:0009100">
    <property type="term" value="P:glycoprotein metabolic process"/>
    <property type="evidence" value="ECO:0007669"/>
    <property type="project" value="UniProtKB-ARBA"/>
</dbReference>
<dbReference type="EMBL" id="ACJM01000007">
    <property type="protein sequence ID" value="EEG77515.1"/>
    <property type="molecule type" value="Genomic_DNA"/>
</dbReference>
<sequence length="231" mass="27419">MDKQLTEVLNVIHQHNISYWLDSGTLLGLQRDGQLMEHDRDIDLSVWDSEEAKIKEMIPYFRQAGYQIYSASYKGKCFKYTFTPHNLHKNRIIDIDIFREVQGHAWCPMYYFNLNAAKKEKETAKKSSLLGGLRSVIRTGWKQLNTRFPLHVKIDSLPWRTFVNLGTWWIPKTYFTNIIFDDRLETYIPQEWESYLSFRYGNWQEPCDDWVFYRDDGGIQDADPGLLLDSQ</sequence>
<proteinExistence type="predicted"/>
<dbReference type="PANTHER" id="PTHR43404">
    <property type="entry name" value="LIPOPOLYSACCHARIDE CHOLINEPHOSPHOTRANSFERASE LICD"/>
    <property type="match status" value="1"/>
</dbReference>
<dbReference type="InterPro" id="IPR052942">
    <property type="entry name" value="LPS_cholinephosphotransferase"/>
</dbReference>
<dbReference type="Gene3D" id="3.30.460.40">
    <property type="match status" value="1"/>
</dbReference>
<comment type="caution">
    <text evidence="2">The sequence shown here is derived from an EMBL/GenBank/DDBJ whole genome shotgun (WGS) entry which is preliminary data.</text>
</comment>
<name>C0GGS4_DETAL</name>
<evidence type="ECO:0000259" key="1">
    <source>
        <dbReference type="Pfam" id="PF04991"/>
    </source>
</evidence>
<dbReference type="Proteomes" id="UP000006443">
    <property type="component" value="Unassembled WGS sequence"/>
</dbReference>
<dbReference type="InterPro" id="IPR007074">
    <property type="entry name" value="LicD/FKTN/FKRP_NTP_transf"/>
</dbReference>
<evidence type="ECO:0000313" key="2">
    <source>
        <dbReference type="EMBL" id="EEG77515.1"/>
    </source>
</evidence>
<feature type="domain" description="LicD/FKTN/FKRP nucleotidyltransferase" evidence="1">
    <location>
        <begin position="13"/>
        <end position="56"/>
    </location>
</feature>
<organism evidence="2 3">
    <name type="scientific">Dethiobacter alkaliphilus AHT 1</name>
    <dbReference type="NCBI Taxonomy" id="555088"/>
    <lineage>
        <taxon>Bacteria</taxon>
        <taxon>Bacillati</taxon>
        <taxon>Bacillota</taxon>
        <taxon>Dethiobacteria</taxon>
        <taxon>Dethiobacterales</taxon>
        <taxon>Dethiobacteraceae</taxon>
        <taxon>Dethiobacter</taxon>
    </lineage>
</organism>
<gene>
    <name evidence="2" type="ORF">DealDRAFT_1638</name>
</gene>
<dbReference type="RefSeq" id="WP_008516513.1">
    <property type="nucleotide sequence ID" value="NZ_ACJM01000007.1"/>
</dbReference>
<protein>
    <recommendedName>
        <fullName evidence="1">LicD/FKTN/FKRP nucleotidyltransferase domain-containing protein</fullName>
    </recommendedName>
</protein>
<keyword evidence="3" id="KW-1185">Reference proteome</keyword>
<dbReference type="Pfam" id="PF04991">
    <property type="entry name" value="LicD"/>
    <property type="match status" value="1"/>
</dbReference>
<dbReference type="AlphaFoldDB" id="C0GGS4"/>
<dbReference type="STRING" id="555088.DealDRAFT_1638"/>